<keyword evidence="1" id="KW-0812">Transmembrane</keyword>
<evidence type="ECO:0000256" key="1">
    <source>
        <dbReference type="SAM" id="Phobius"/>
    </source>
</evidence>
<evidence type="ECO:0000259" key="3">
    <source>
        <dbReference type="Pfam" id="PF22883"/>
    </source>
</evidence>
<dbReference type="GeneTree" id="ENSGT01030000235230"/>
<protein>
    <submittedName>
        <fullName evidence="4">Uncharacterized protein</fullName>
    </submittedName>
</protein>
<name>A0A4W3JU42_CALMI</name>
<dbReference type="GO" id="GO:0030133">
    <property type="term" value="C:transport vesicle"/>
    <property type="evidence" value="ECO:0007669"/>
    <property type="project" value="TreeGrafter"/>
</dbReference>
<reference evidence="5" key="1">
    <citation type="journal article" date="2006" name="Science">
        <title>Ancient noncoding elements conserved in the human genome.</title>
        <authorList>
            <person name="Venkatesh B."/>
            <person name="Kirkness E.F."/>
            <person name="Loh Y.H."/>
            <person name="Halpern A.L."/>
            <person name="Lee A.P."/>
            <person name="Johnson J."/>
            <person name="Dandona N."/>
            <person name="Viswanathan L.D."/>
            <person name="Tay A."/>
            <person name="Venter J.C."/>
            <person name="Strausberg R.L."/>
            <person name="Brenner S."/>
        </authorList>
    </citation>
    <scope>NUCLEOTIDE SEQUENCE [LARGE SCALE GENOMIC DNA]</scope>
</reference>
<reference evidence="5" key="3">
    <citation type="journal article" date="2014" name="Nature">
        <title>Elephant shark genome provides unique insights into gnathostome evolution.</title>
        <authorList>
            <consortium name="International Elephant Shark Genome Sequencing Consortium"/>
            <person name="Venkatesh B."/>
            <person name="Lee A.P."/>
            <person name="Ravi V."/>
            <person name="Maurya A.K."/>
            <person name="Lian M.M."/>
            <person name="Swann J.B."/>
            <person name="Ohta Y."/>
            <person name="Flajnik M.F."/>
            <person name="Sutoh Y."/>
            <person name="Kasahara M."/>
            <person name="Hoon S."/>
            <person name="Gangu V."/>
            <person name="Roy S.W."/>
            <person name="Irimia M."/>
            <person name="Korzh V."/>
            <person name="Kondrychyn I."/>
            <person name="Lim Z.W."/>
            <person name="Tay B.H."/>
            <person name="Tohari S."/>
            <person name="Kong K.W."/>
            <person name="Ho S."/>
            <person name="Lorente-Galdos B."/>
            <person name="Quilez J."/>
            <person name="Marques-Bonet T."/>
            <person name="Raney B.J."/>
            <person name="Ingham P.W."/>
            <person name="Tay A."/>
            <person name="Hillier L.W."/>
            <person name="Minx P."/>
            <person name="Boehm T."/>
            <person name="Wilson R.K."/>
            <person name="Brenner S."/>
            <person name="Warren W.C."/>
        </authorList>
    </citation>
    <scope>NUCLEOTIDE SEQUENCE [LARGE SCALE GENOMIC DNA]</scope>
</reference>
<dbReference type="GO" id="GO:0005886">
    <property type="term" value="C:plasma membrane"/>
    <property type="evidence" value="ECO:0007669"/>
    <property type="project" value="TreeGrafter"/>
</dbReference>
<dbReference type="InParanoid" id="A0A4W3JU42"/>
<organism evidence="4 5">
    <name type="scientific">Callorhinchus milii</name>
    <name type="common">Ghost shark</name>
    <dbReference type="NCBI Taxonomy" id="7868"/>
    <lineage>
        <taxon>Eukaryota</taxon>
        <taxon>Metazoa</taxon>
        <taxon>Chordata</taxon>
        <taxon>Craniata</taxon>
        <taxon>Vertebrata</taxon>
        <taxon>Chondrichthyes</taxon>
        <taxon>Holocephali</taxon>
        <taxon>Chimaeriformes</taxon>
        <taxon>Callorhinchidae</taxon>
        <taxon>Callorhinchus</taxon>
    </lineage>
</organism>
<dbReference type="Ensembl" id="ENSCMIT00000046957.1">
    <property type="protein sequence ID" value="ENSCMIP00000046297.1"/>
    <property type="gene ID" value="ENSCMIG00000019040.1"/>
</dbReference>
<dbReference type="GO" id="GO:0071253">
    <property type="term" value="F:connexin binding"/>
    <property type="evidence" value="ECO:0007669"/>
    <property type="project" value="InterPro"/>
</dbReference>
<accession>A0A4W3JU42</accession>
<evidence type="ECO:0000313" key="5">
    <source>
        <dbReference type="Proteomes" id="UP000314986"/>
    </source>
</evidence>
<feature type="transmembrane region" description="Helical" evidence="1">
    <location>
        <begin position="207"/>
        <end position="230"/>
    </location>
</feature>
<dbReference type="Proteomes" id="UP000314986">
    <property type="component" value="Unassembled WGS sequence"/>
</dbReference>
<dbReference type="PANTHER" id="PTHR28581:SF1">
    <property type="entry name" value="CONSORTIN"/>
    <property type="match status" value="1"/>
</dbReference>
<keyword evidence="5" id="KW-1185">Reference proteome</keyword>
<reference evidence="5" key="2">
    <citation type="journal article" date="2007" name="PLoS Biol.">
        <title>Survey sequencing and comparative analysis of the elephant shark (Callorhinchus milii) genome.</title>
        <authorList>
            <person name="Venkatesh B."/>
            <person name="Kirkness E.F."/>
            <person name="Loh Y.H."/>
            <person name="Halpern A.L."/>
            <person name="Lee A.P."/>
            <person name="Johnson J."/>
            <person name="Dandona N."/>
            <person name="Viswanathan L.D."/>
            <person name="Tay A."/>
            <person name="Venter J.C."/>
            <person name="Strausberg R.L."/>
            <person name="Brenner S."/>
        </authorList>
    </citation>
    <scope>NUCLEOTIDE SEQUENCE [LARGE SCALE GENOMIC DNA]</scope>
</reference>
<feature type="domain" description="Consortin N-terminal" evidence="3">
    <location>
        <begin position="6"/>
        <end position="34"/>
    </location>
</feature>
<proteinExistence type="predicted"/>
<sequence length="266" mass="29628">MLYLVEKAIQFIQLEKLYHQTLLANLSAIQDHWGMTTEAAQSGIAVEKGCKIASTLCTAESSLEVQRETARAKGRVHPDNKAECLDSENTVTDKSCFQPDATAPCEDMLTAAKPIKTEGFSDEAEVVTNTTPFFHAGEIENLHHDLKSAAIVLICTQNTPPEGLVSILKKRSLNQEILRVHQKSSKRRVRFQDPEDVLDQVSADSCLLLVLLCIITVFLSVGGTALYCTFGDLDSSVCRDFTAQMDFYYAQFQQSFEKAKHWLLFS</sequence>
<dbReference type="InterPro" id="IPR042318">
    <property type="entry name" value="Consortin"/>
</dbReference>
<dbReference type="InterPro" id="IPR028129">
    <property type="entry name" value="Consortin_C"/>
</dbReference>
<dbReference type="AlphaFoldDB" id="A0A4W3JU42"/>
<evidence type="ECO:0000313" key="4">
    <source>
        <dbReference type="Ensembl" id="ENSCMIP00000046297.1"/>
    </source>
</evidence>
<feature type="domain" description="Consortin C-terminal" evidence="2">
    <location>
        <begin position="159"/>
        <end position="263"/>
    </location>
</feature>
<reference evidence="4" key="5">
    <citation type="submission" date="2025-09" db="UniProtKB">
        <authorList>
            <consortium name="Ensembl"/>
        </authorList>
    </citation>
    <scope>IDENTIFICATION</scope>
</reference>
<dbReference type="Pfam" id="PF22883">
    <property type="entry name" value="Consortin_N"/>
    <property type="match status" value="1"/>
</dbReference>
<dbReference type="PANTHER" id="PTHR28581">
    <property type="entry name" value="CONSORTIN"/>
    <property type="match status" value="1"/>
</dbReference>
<dbReference type="STRING" id="7868.ENSCMIP00000046297"/>
<keyword evidence="1" id="KW-1133">Transmembrane helix</keyword>
<dbReference type="InterPro" id="IPR054132">
    <property type="entry name" value="Consortin_N"/>
</dbReference>
<dbReference type="Pfam" id="PF15281">
    <property type="entry name" value="Consortin_C"/>
    <property type="match status" value="1"/>
</dbReference>
<dbReference type="GO" id="GO:0005802">
    <property type="term" value="C:trans-Golgi network"/>
    <property type="evidence" value="ECO:0007669"/>
    <property type="project" value="InterPro"/>
</dbReference>
<dbReference type="GO" id="GO:0042998">
    <property type="term" value="P:positive regulation of Golgi to plasma membrane protein transport"/>
    <property type="evidence" value="ECO:0007669"/>
    <property type="project" value="InterPro"/>
</dbReference>
<keyword evidence="1" id="KW-0472">Membrane</keyword>
<evidence type="ECO:0000259" key="2">
    <source>
        <dbReference type="Pfam" id="PF15281"/>
    </source>
</evidence>
<reference evidence="4" key="4">
    <citation type="submission" date="2025-08" db="UniProtKB">
        <authorList>
            <consortium name="Ensembl"/>
        </authorList>
    </citation>
    <scope>IDENTIFICATION</scope>
</reference>